<accession>A0ABW4Z5U7</accession>
<keyword evidence="2" id="KW-1185">Reference proteome</keyword>
<evidence type="ECO:0008006" key="3">
    <source>
        <dbReference type="Google" id="ProtNLM"/>
    </source>
</evidence>
<gene>
    <name evidence="1" type="ORF">ACFSW8_00035</name>
</gene>
<sequence length="125" mass="13890">MIDNLFISGAAQGMIRANEARTAGQEASRAAAQVRTENEAIKFDVEKLFMITEALWEILKHQHGYTDEQLTQMIQDIDLRDGKLDGKVAKTSQPTACSGCGRTLIQRQAKCLYCGVAVTKQPFER</sequence>
<evidence type="ECO:0000313" key="1">
    <source>
        <dbReference type="EMBL" id="MFD2157280.1"/>
    </source>
</evidence>
<organism evidence="1 2">
    <name type="scientific">Rubritalea tangerina</name>
    <dbReference type="NCBI Taxonomy" id="430798"/>
    <lineage>
        <taxon>Bacteria</taxon>
        <taxon>Pseudomonadati</taxon>
        <taxon>Verrucomicrobiota</taxon>
        <taxon>Verrucomicrobiia</taxon>
        <taxon>Verrucomicrobiales</taxon>
        <taxon>Rubritaleaceae</taxon>
        <taxon>Rubritalea</taxon>
    </lineage>
</organism>
<proteinExistence type="predicted"/>
<reference evidence="2" key="1">
    <citation type="journal article" date="2019" name="Int. J. Syst. Evol. Microbiol.">
        <title>The Global Catalogue of Microorganisms (GCM) 10K type strain sequencing project: providing services to taxonomists for standard genome sequencing and annotation.</title>
        <authorList>
            <consortium name="The Broad Institute Genomics Platform"/>
            <consortium name="The Broad Institute Genome Sequencing Center for Infectious Disease"/>
            <person name="Wu L."/>
            <person name="Ma J."/>
        </authorList>
    </citation>
    <scope>NUCLEOTIDE SEQUENCE [LARGE SCALE GENOMIC DNA]</scope>
    <source>
        <strain evidence="2">CCUG 57942</strain>
    </source>
</reference>
<protein>
    <recommendedName>
        <fullName evidence="3">Zinc ribbon domain-containing protein</fullName>
    </recommendedName>
</protein>
<comment type="caution">
    <text evidence="1">The sequence shown here is derived from an EMBL/GenBank/DDBJ whole genome shotgun (WGS) entry which is preliminary data.</text>
</comment>
<name>A0ABW4Z5U7_9BACT</name>
<dbReference type="EMBL" id="JBHUJB010000002">
    <property type="protein sequence ID" value="MFD2157280.1"/>
    <property type="molecule type" value="Genomic_DNA"/>
</dbReference>
<dbReference type="RefSeq" id="WP_377177132.1">
    <property type="nucleotide sequence ID" value="NZ_JBHUJB010000002.1"/>
</dbReference>
<evidence type="ECO:0000313" key="2">
    <source>
        <dbReference type="Proteomes" id="UP001597389"/>
    </source>
</evidence>
<dbReference type="Proteomes" id="UP001597389">
    <property type="component" value="Unassembled WGS sequence"/>
</dbReference>